<reference evidence="4 5" key="1">
    <citation type="journal article" date="2017" name="Nat. Ecol. Evol.">
        <title>Scallop genome provides insights into evolution of bilaterian karyotype and development.</title>
        <authorList>
            <person name="Wang S."/>
            <person name="Zhang J."/>
            <person name="Jiao W."/>
            <person name="Li J."/>
            <person name="Xun X."/>
            <person name="Sun Y."/>
            <person name="Guo X."/>
            <person name="Huan P."/>
            <person name="Dong B."/>
            <person name="Zhang L."/>
            <person name="Hu X."/>
            <person name="Sun X."/>
            <person name="Wang J."/>
            <person name="Zhao C."/>
            <person name="Wang Y."/>
            <person name="Wang D."/>
            <person name="Huang X."/>
            <person name="Wang R."/>
            <person name="Lv J."/>
            <person name="Li Y."/>
            <person name="Zhang Z."/>
            <person name="Liu B."/>
            <person name="Lu W."/>
            <person name="Hui Y."/>
            <person name="Liang J."/>
            <person name="Zhou Z."/>
            <person name="Hou R."/>
            <person name="Li X."/>
            <person name="Liu Y."/>
            <person name="Li H."/>
            <person name="Ning X."/>
            <person name="Lin Y."/>
            <person name="Zhao L."/>
            <person name="Xing Q."/>
            <person name="Dou J."/>
            <person name="Li Y."/>
            <person name="Mao J."/>
            <person name="Guo H."/>
            <person name="Dou H."/>
            <person name="Li T."/>
            <person name="Mu C."/>
            <person name="Jiang W."/>
            <person name="Fu Q."/>
            <person name="Fu X."/>
            <person name="Miao Y."/>
            <person name="Liu J."/>
            <person name="Yu Q."/>
            <person name="Li R."/>
            <person name="Liao H."/>
            <person name="Li X."/>
            <person name="Kong Y."/>
            <person name="Jiang Z."/>
            <person name="Chourrout D."/>
            <person name="Li R."/>
            <person name="Bao Z."/>
        </authorList>
    </citation>
    <scope>NUCLEOTIDE SEQUENCE [LARGE SCALE GENOMIC DNA]</scope>
    <source>
        <strain evidence="4 5">PY_sf001</strain>
    </source>
</reference>
<feature type="region of interest" description="Disordered" evidence="2">
    <location>
        <begin position="335"/>
        <end position="360"/>
    </location>
</feature>
<comment type="caution">
    <text evidence="4">The sequence shown here is derived from an EMBL/GenBank/DDBJ whole genome shotgun (WGS) entry which is preliminary data.</text>
</comment>
<dbReference type="Proteomes" id="UP000242188">
    <property type="component" value="Unassembled WGS sequence"/>
</dbReference>
<gene>
    <name evidence="4" type="ORF">KP79_PYT10177</name>
</gene>
<keyword evidence="1" id="KW-0862">Zinc</keyword>
<keyword evidence="1" id="KW-0863">Zinc-finger</keyword>
<dbReference type="AlphaFoldDB" id="A0A210Q516"/>
<dbReference type="Pfam" id="PF15961">
    <property type="entry name" value="DUF4764"/>
    <property type="match status" value="2"/>
</dbReference>
<feature type="compositionally biased region" description="Basic and acidic residues" evidence="2">
    <location>
        <begin position="271"/>
        <end position="292"/>
    </location>
</feature>
<dbReference type="PANTHER" id="PTHR16116">
    <property type="entry name" value="ZINC FINGER PROTEIN 839"/>
    <property type="match status" value="1"/>
</dbReference>
<dbReference type="InterPro" id="IPR013087">
    <property type="entry name" value="Znf_C2H2_type"/>
</dbReference>
<keyword evidence="5" id="KW-1185">Reference proteome</keyword>
<evidence type="ECO:0000259" key="3">
    <source>
        <dbReference type="PROSITE" id="PS50157"/>
    </source>
</evidence>
<dbReference type="InterPro" id="IPR039946">
    <property type="entry name" value="ZN839"/>
</dbReference>
<organism evidence="4 5">
    <name type="scientific">Mizuhopecten yessoensis</name>
    <name type="common">Japanese scallop</name>
    <name type="synonym">Patinopecten yessoensis</name>
    <dbReference type="NCBI Taxonomy" id="6573"/>
    <lineage>
        <taxon>Eukaryota</taxon>
        <taxon>Metazoa</taxon>
        <taxon>Spiralia</taxon>
        <taxon>Lophotrochozoa</taxon>
        <taxon>Mollusca</taxon>
        <taxon>Bivalvia</taxon>
        <taxon>Autobranchia</taxon>
        <taxon>Pteriomorphia</taxon>
        <taxon>Pectinida</taxon>
        <taxon>Pectinoidea</taxon>
        <taxon>Pectinidae</taxon>
        <taxon>Mizuhopecten</taxon>
    </lineage>
</organism>
<evidence type="ECO:0000256" key="2">
    <source>
        <dbReference type="SAM" id="MobiDB-lite"/>
    </source>
</evidence>
<evidence type="ECO:0000313" key="5">
    <source>
        <dbReference type="Proteomes" id="UP000242188"/>
    </source>
</evidence>
<protein>
    <submittedName>
        <fullName evidence="4">Zinc finger protein 839</fullName>
    </submittedName>
</protein>
<feature type="region of interest" description="Disordered" evidence="2">
    <location>
        <begin position="241"/>
        <end position="312"/>
    </location>
</feature>
<dbReference type="PANTHER" id="PTHR16116:SF5">
    <property type="entry name" value="ZINC FINGER PROTEIN 839"/>
    <property type="match status" value="1"/>
</dbReference>
<evidence type="ECO:0000313" key="4">
    <source>
        <dbReference type="EMBL" id="OWF43836.1"/>
    </source>
</evidence>
<feature type="compositionally biased region" description="Basic and acidic residues" evidence="2">
    <location>
        <begin position="339"/>
        <end position="351"/>
    </location>
</feature>
<sequence>MADTVNGVLEMTAAHVLGQDTLIVSGDGIHNSENDVADEDLLQQALDEASGDLVATSLTPEDESVAVNIADTVADGTFNTSHGVAGEVTFDNVTYSVVTESDNVTYAATSGATLEPSDSLSEDGPLHTSISTIEEGEDDGELGDTVTTSSGVSVRLVPVNQASGAPLGSSQNPIRIIQQGNQYTPVQHLTTEQLQQIMQVVQEQQVAKSTAQEGSSILYNPQTNTRIVYRVIYPSELHKSGGSGTPITLQSQGQQTVVLSQSSRRPYKKRKLEEDPDKQQDGPDLSKEEKELRKKHRPRTRSGRISKPPKHMVKDYKHIHVLDWDEDYDDSDGGYSDFKYSEDEREEREGSESIGIETGVGHPRPKNWKCETCHKSYIGRGGLGRHYRLNPEHGSVDDLPEETLHSFARVSHNGLSNSTGNLSEDSNTQDSISGIPSTGTPNKMFHQRGGYRGRNFENPLKRKNKLRDLIRQCEDEELMEVVLPRLAQVITLWEFLLMKVEKGKPSLPHVDDIYHEFEALSKQVQKFCKTYLKPLANTENNISNVKKLKVENKGMAEVLNLELNTYEVKEIPASELSTFHYRQISSDPARVDISLKPRVKRVEYVTQRQLLSKMAAGKQLTRTTLGGSGGNNFVFTTGRPVVMEASNGKMSSSSTTALLDNQKFGKIDSIVQSVTPVSSTQPRFVTVSAAPSHGGTVLTSSNTNSLAQGVGKQSSSMPVVIQTVESKPGIKPSVVGGISLLPPNLASLANAQKASTSQPVTVSMTSNLVQSSTPTNTIVIQSLPNQSPSNTVVENLLEASSMDRSANDNQQNSVTSLTGPLTSVPMSVVHGLVIEESAIQLSSLSPVTNGEKNMDISVVVEEEEEEQDNSPQEELQKSLDTDTILCKNEVESLDNIMDTSDTIVEATGEFQEAEMVQLVQDQILEEEGVEGIQVPSDHIITASNIYQTADGIIIIQNQDGSTVQLQGGDGEPIPLETVQALLAMDGQLLQTTLEEGEQLQLDQ</sequence>
<dbReference type="EMBL" id="NEDP02004994">
    <property type="protein sequence ID" value="OWF43836.1"/>
    <property type="molecule type" value="Genomic_DNA"/>
</dbReference>
<feature type="compositionally biased region" description="Polar residues" evidence="2">
    <location>
        <begin position="413"/>
        <end position="441"/>
    </location>
</feature>
<keyword evidence="1" id="KW-0479">Metal-binding</keyword>
<name>A0A210Q516_MIZYE</name>
<dbReference type="PROSITE" id="PS50157">
    <property type="entry name" value="ZINC_FINGER_C2H2_2"/>
    <property type="match status" value="1"/>
</dbReference>
<feature type="compositionally biased region" description="Basic residues" evidence="2">
    <location>
        <begin position="293"/>
        <end position="311"/>
    </location>
</feature>
<dbReference type="InterPro" id="IPR031885">
    <property type="entry name" value="DUF4764"/>
</dbReference>
<evidence type="ECO:0000256" key="1">
    <source>
        <dbReference type="PROSITE-ProRule" id="PRU00042"/>
    </source>
</evidence>
<dbReference type="GO" id="GO:0008270">
    <property type="term" value="F:zinc ion binding"/>
    <property type="evidence" value="ECO:0007669"/>
    <property type="project" value="UniProtKB-KW"/>
</dbReference>
<accession>A0A210Q516</accession>
<proteinExistence type="predicted"/>
<feature type="region of interest" description="Disordered" evidence="2">
    <location>
        <begin position="412"/>
        <end position="443"/>
    </location>
</feature>
<feature type="compositionally biased region" description="Polar residues" evidence="2">
    <location>
        <begin position="245"/>
        <end position="264"/>
    </location>
</feature>
<dbReference type="OrthoDB" id="5981545at2759"/>
<feature type="domain" description="C2H2-type" evidence="3">
    <location>
        <begin position="368"/>
        <end position="398"/>
    </location>
</feature>